<comment type="subcellular location">
    <subcellularLocation>
        <location evidence="1 13">Cytoplasm</location>
    </subcellularLocation>
</comment>
<dbReference type="GO" id="GO:0005506">
    <property type="term" value="F:iron ion binding"/>
    <property type="evidence" value="ECO:0007669"/>
    <property type="project" value="InterPro"/>
</dbReference>
<evidence type="ECO:0000256" key="4">
    <source>
        <dbReference type="ARBA" id="ARBA00011919"/>
    </source>
</evidence>
<evidence type="ECO:0000256" key="6">
    <source>
        <dbReference type="ARBA" id="ARBA00022490"/>
    </source>
</evidence>
<evidence type="ECO:0000256" key="10">
    <source>
        <dbReference type="ARBA" id="ARBA00029668"/>
    </source>
</evidence>
<keyword evidence="6 13" id="KW-0963">Cytoplasm</keyword>
<feature type="binding site" evidence="12">
    <location>
        <position position="64"/>
    </location>
    <ligand>
        <name>Fe cation</name>
        <dbReference type="ChEBI" id="CHEBI:24875"/>
        <label>1</label>
    </ligand>
</feature>
<proteinExistence type="inferred from homology"/>
<keyword evidence="9 12" id="KW-0408">Iron</keyword>
<organism evidence="14 15">
    <name type="scientific">Lasallia pustulata</name>
    <dbReference type="NCBI Taxonomy" id="136370"/>
    <lineage>
        <taxon>Eukaryota</taxon>
        <taxon>Fungi</taxon>
        <taxon>Dikarya</taxon>
        <taxon>Ascomycota</taxon>
        <taxon>Pezizomycotina</taxon>
        <taxon>Lecanoromycetes</taxon>
        <taxon>OSLEUM clade</taxon>
        <taxon>Umbilicariomycetidae</taxon>
        <taxon>Umbilicariales</taxon>
        <taxon>Umbilicariaceae</taxon>
        <taxon>Lasallia</taxon>
    </lineage>
</organism>
<dbReference type="GO" id="GO:0005737">
    <property type="term" value="C:cytoplasm"/>
    <property type="evidence" value="ECO:0007669"/>
    <property type="project" value="UniProtKB-SubCell"/>
</dbReference>
<evidence type="ECO:0000256" key="9">
    <source>
        <dbReference type="ARBA" id="ARBA00023004"/>
    </source>
</evidence>
<sequence>MLSWGHDEYLYHIVKKQSTLPDESLAMILYHSFYPWHSAGAYMEFMDEKDEKMLAAVRAFNPYDLYSKSDEVPKVEELNPYYIDLINEFFPNRVVRW</sequence>
<keyword evidence="8 13" id="KW-0560">Oxidoreductase</keyword>
<comment type="pathway">
    <text evidence="2 13">Polyol metabolism; myo-inositol degradation into D-glucuronate; D-glucuronate from myo-inositol: step 1/1.</text>
</comment>
<evidence type="ECO:0000256" key="5">
    <source>
        <dbReference type="ARBA" id="ARBA00019269"/>
    </source>
</evidence>
<dbReference type="EMBL" id="FWEW01001503">
    <property type="protein sequence ID" value="SLM37272.1"/>
    <property type="molecule type" value="Genomic_DNA"/>
</dbReference>
<accession>A0A1W5D2S7</accession>
<comment type="cofactor">
    <cofactor evidence="12 13">
        <name>Fe cation</name>
        <dbReference type="ChEBI" id="CHEBI:24875"/>
    </cofactor>
    <text evidence="12 13">Binds 2 iron ions per subunit.</text>
</comment>
<evidence type="ECO:0000313" key="14">
    <source>
        <dbReference type="EMBL" id="SLM37272.1"/>
    </source>
</evidence>
<dbReference type="AlphaFoldDB" id="A0A1W5D2S7"/>
<evidence type="ECO:0000256" key="11">
    <source>
        <dbReference type="ARBA" id="ARBA00048271"/>
    </source>
</evidence>
<comment type="catalytic activity">
    <reaction evidence="11 13">
        <text>myo-inositol + O2 = D-glucuronate + H2O + H(+)</text>
        <dbReference type="Rhea" id="RHEA:23696"/>
        <dbReference type="ChEBI" id="CHEBI:15377"/>
        <dbReference type="ChEBI" id="CHEBI:15378"/>
        <dbReference type="ChEBI" id="CHEBI:15379"/>
        <dbReference type="ChEBI" id="CHEBI:17268"/>
        <dbReference type="ChEBI" id="CHEBI:58720"/>
        <dbReference type="EC" id="1.13.99.1"/>
    </reaction>
</comment>
<feature type="binding site" evidence="12">
    <location>
        <position position="31"/>
    </location>
    <ligand>
        <name>Fe cation</name>
        <dbReference type="ChEBI" id="CHEBI:24875"/>
        <label>1</label>
    </ligand>
</feature>
<keyword evidence="15" id="KW-1185">Reference proteome</keyword>
<evidence type="ECO:0000256" key="2">
    <source>
        <dbReference type="ARBA" id="ARBA00005167"/>
    </source>
</evidence>
<evidence type="ECO:0000256" key="3">
    <source>
        <dbReference type="ARBA" id="ARBA00005286"/>
    </source>
</evidence>
<name>A0A1W5D2S7_9LECA</name>
<evidence type="ECO:0000256" key="12">
    <source>
        <dbReference type="PIRSR" id="PIRSR607828-2"/>
    </source>
</evidence>
<dbReference type="EC" id="1.13.99.1" evidence="4 13"/>
<evidence type="ECO:0000256" key="7">
    <source>
        <dbReference type="ARBA" id="ARBA00022723"/>
    </source>
</evidence>
<dbReference type="Proteomes" id="UP000192927">
    <property type="component" value="Unassembled WGS sequence"/>
</dbReference>
<dbReference type="UniPathway" id="UPA00111">
    <property type="reaction ID" value="UER00527"/>
</dbReference>
<evidence type="ECO:0000313" key="15">
    <source>
        <dbReference type="Proteomes" id="UP000192927"/>
    </source>
</evidence>
<feature type="binding site" evidence="12">
    <location>
        <position position="6"/>
    </location>
    <ligand>
        <name>Fe cation</name>
        <dbReference type="ChEBI" id="CHEBI:24875"/>
        <label>1</label>
    </ligand>
</feature>
<dbReference type="InterPro" id="IPR007828">
    <property type="entry name" value="Inositol_oxygenase"/>
</dbReference>
<comment type="similarity">
    <text evidence="3 13">Belongs to the myo-inositol oxygenase family.</text>
</comment>
<evidence type="ECO:0000256" key="8">
    <source>
        <dbReference type="ARBA" id="ARBA00023002"/>
    </source>
</evidence>
<evidence type="ECO:0000256" key="13">
    <source>
        <dbReference type="RuleBase" id="RU367039"/>
    </source>
</evidence>
<dbReference type="PANTHER" id="PTHR12588:SF0">
    <property type="entry name" value="INOSITOL OXYGENASE"/>
    <property type="match status" value="1"/>
</dbReference>
<dbReference type="SUPFAM" id="SSF109604">
    <property type="entry name" value="HD-domain/PDEase-like"/>
    <property type="match status" value="1"/>
</dbReference>
<reference evidence="15" key="1">
    <citation type="submission" date="2017-03" db="EMBL/GenBank/DDBJ databases">
        <authorList>
            <person name="Sharma R."/>
            <person name="Thines M."/>
        </authorList>
    </citation>
    <scope>NUCLEOTIDE SEQUENCE [LARGE SCALE GENOMIC DNA]</scope>
</reference>
<keyword evidence="7 12" id="KW-0479">Metal-binding</keyword>
<dbReference type="GO" id="GO:0019310">
    <property type="term" value="P:inositol catabolic process"/>
    <property type="evidence" value="ECO:0007669"/>
    <property type="project" value="UniProtKB-UniRule"/>
</dbReference>
<dbReference type="GO" id="GO:0050113">
    <property type="term" value="F:inositol oxygenase activity"/>
    <property type="evidence" value="ECO:0007669"/>
    <property type="project" value="UniProtKB-UniRule"/>
</dbReference>
<dbReference type="Pfam" id="PF05153">
    <property type="entry name" value="MIOX"/>
    <property type="match status" value="1"/>
</dbReference>
<protein>
    <recommendedName>
        <fullName evidence="5 13">Inositol oxygenase</fullName>
        <ecNumber evidence="4 13">1.13.99.1</ecNumber>
    </recommendedName>
    <alternativeName>
        <fullName evidence="10 13">Myo-inositol oxygenase</fullName>
    </alternativeName>
</protein>
<dbReference type="PANTHER" id="PTHR12588">
    <property type="entry name" value="MYOINOSITOL OXYGENASE"/>
    <property type="match status" value="1"/>
</dbReference>
<evidence type="ECO:0000256" key="1">
    <source>
        <dbReference type="ARBA" id="ARBA00004496"/>
    </source>
</evidence>